<dbReference type="Proteomes" id="UP000307768">
    <property type="component" value="Unassembled WGS sequence"/>
</dbReference>
<comment type="similarity">
    <text evidence="2 6">Belongs to the SURF1 family.</text>
</comment>
<accession>A0A5Q6RPG3</accession>
<evidence type="ECO:0000256" key="6">
    <source>
        <dbReference type="RuleBase" id="RU363076"/>
    </source>
</evidence>
<dbReference type="PANTHER" id="PTHR23427:SF2">
    <property type="entry name" value="SURFEIT LOCUS PROTEIN 1"/>
    <property type="match status" value="1"/>
</dbReference>
<evidence type="ECO:0000256" key="1">
    <source>
        <dbReference type="ARBA" id="ARBA00004370"/>
    </source>
</evidence>
<keyword evidence="3 6" id="KW-0812">Transmembrane</keyword>
<reference evidence="8 9" key="1">
    <citation type="submission" date="2019-09" db="EMBL/GenBank/DDBJ databases">
        <title>Mumia zhuanghuii sp. nov. isolated from the intestinal contents of plateau pika (Ochotona curzoniae) in the Qinghai-Tibet plateau of China.</title>
        <authorList>
            <person name="Tian Z."/>
        </authorList>
    </citation>
    <scope>NUCLEOTIDE SEQUENCE [LARGE SCALE GENOMIC DNA]</scope>
    <source>
        <strain evidence="9">350</strain>
    </source>
</reference>
<dbReference type="GO" id="GO:0005886">
    <property type="term" value="C:plasma membrane"/>
    <property type="evidence" value="ECO:0007669"/>
    <property type="project" value="UniProtKB-SubCell"/>
</dbReference>
<dbReference type="OrthoDB" id="9807214at2"/>
<feature type="transmembrane region" description="Helical" evidence="6">
    <location>
        <begin position="34"/>
        <end position="53"/>
    </location>
</feature>
<evidence type="ECO:0000313" key="8">
    <source>
        <dbReference type="EMBL" id="KAA1419953.1"/>
    </source>
</evidence>
<evidence type="ECO:0000256" key="4">
    <source>
        <dbReference type="ARBA" id="ARBA00022989"/>
    </source>
</evidence>
<evidence type="ECO:0000256" key="3">
    <source>
        <dbReference type="ARBA" id="ARBA00022692"/>
    </source>
</evidence>
<comment type="subcellular location">
    <subcellularLocation>
        <location evidence="6">Cell membrane</location>
        <topology evidence="6">Multi-pass membrane protein</topology>
    </subcellularLocation>
    <subcellularLocation>
        <location evidence="1">Membrane</location>
    </subcellularLocation>
</comment>
<dbReference type="PANTHER" id="PTHR23427">
    <property type="entry name" value="SURFEIT LOCUS PROTEIN"/>
    <property type="match status" value="1"/>
</dbReference>
<evidence type="ECO:0000313" key="9">
    <source>
        <dbReference type="Proteomes" id="UP000307768"/>
    </source>
</evidence>
<dbReference type="Pfam" id="PF02104">
    <property type="entry name" value="SURF1"/>
    <property type="match status" value="1"/>
</dbReference>
<evidence type="ECO:0000256" key="7">
    <source>
        <dbReference type="SAM" id="MobiDB-lite"/>
    </source>
</evidence>
<dbReference type="InterPro" id="IPR045214">
    <property type="entry name" value="Surf1/Surf4"/>
</dbReference>
<feature type="transmembrane region" description="Helical" evidence="6">
    <location>
        <begin position="241"/>
        <end position="259"/>
    </location>
</feature>
<name>A0A5Q6RPG3_9ACTN</name>
<keyword evidence="5 6" id="KW-0472">Membrane</keyword>
<evidence type="ECO:0000256" key="5">
    <source>
        <dbReference type="ARBA" id="ARBA00023136"/>
    </source>
</evidence>
<dbReference type="PROSITE" id="PS50895">
    <property type="entry name" value="SURF1"/>
    <property type="match status" value="1"/>
</dbReference>
<sequence length="318" mass="34697">MSCRQSRCRALPVEWCGAVRYRRVVYRFLLTRRWVAFALFVALLAGVCIWLGFWQFGRLDQRLARNDVARANLAAAPVAVAEVATADSDQSEQNEWIQVEVTGTYDTAGQVVVKYQTREAGPGVEVVTPLRTADGTAVLVDRGWMPSANTTNATLDIPEPPTGEVTVVGSWRANDHVPLHATQPDDGQVRAISTLGMAPALDYPLYEGGYLALEEQDPAATGLTLPDGPELGQGPHFFYGLQWWFFAALALVGFGWFAWTEAHPRGPRKAGHARPGQRSVPAARAAAERATSVRATSQAPDRPAVDREHRPGDVRGGR</sequence>
<feature type="compositionally biased region" description="Basic and acidic residues" evidence="7">
    <location>
        <begin position="303"/>
        <end position="318"/>
    </location>
</feature>
<feature type="region of interest" description="Disordered" evidence="7">
    <location>
        <begin position="265"/>
        <end position="318"/>
    </location>
</feature>
<dbReference type="CDD" id="cd06662">
    <property type="entry name" value="SURF1"/>
    <property type="match status" value="1"/>
</dbReference>
<organism evidence="8 9">
    <name type="scientific">Mumia zhuanghuii</name>
    <dbReference type="NCBI Taxonomy" id="2585211"/>
    <lineage>
        <taxon>Bacteria</taxon>
        <taxon>Bacillati</taxon>
        <taxon>Actinomycetota</taxon>
        <taxon>Actinomycetes</taxon>
        <taxon>Propionibacteriales</taxon>
        <taxon>Nocardioidaceae</taxon>
        <taxon>Mumia</taxon>
    </lineage>
</organism>
<proteinExistence type="inferred from homology"/>
<keyword evidence="4 6" id="KW-1133">Transmembrane helix</keyword>
<keyword evidence="6" id="KW-1003">Cell membrane</keyword>
<gene>
    <name evidence="8" type="ORF">FE697_018850</name>
</gene>
<dbReference type="EMBL" id="VDFQ02000006">
    <property type="protein sequence ID" value="KAA1419953.1"/>
    <property type="molecule type" value="Genomic_DNA"/>
</dbReference>
<protein>
    <recommendedName>
        <fullName evidence="6">SURF1-like protein</fullName>
    </recommendedName>
</protein>
<dbReference type="AlphaFoldDB" id="A0A5Q6RPG3"/>
<comment type="caution">
    <text evidence="8">The sequence shown here is derived from an EMBL/GenBank/DDBJ whole genome shotgun (WGS) entry which is preliminary data.</text>
</comment>
<dbReference type="InterPro" id="IPR002994">
    <property type="entry name" value="Surf1/Shy1"/>
</dbReference>
<feature type="compositionally biased region" description="Low complexity" evidence="7">
    <location>
        <begin position="278"/>
        <end position="297"/>
    </location>
</feature>
<evidence type="ECO:0000256" key="2">
    <source>
        <dbReference type="ARBA" id="ARBA00007165"/>
    </source>
</evidence>